<dbReference type="OrthoDB" id="2273115at2"/>
<protein>
    <submittedName>
        <fullName evidence="4">2-keto-4-pentenoate hydratase/2-oxohepta-3-ene-1,7-dioic acid hydratase (Catechol pathway)</fullName>
    </submittedName>
</protein>
<keyword evidence="5" id="KW-1185">Reference proteome</keyword>
<dbReference type="SUPFAM" id="SSF56529">
    <property type="entry name" value="FAH"/>
    <property type="match status" value="1"/>
</dbReference>
<dbReference type="EMBL" id="FRCS01000007">
    <property type="protein sequence ID" value="SHN74160.1"/>
    <property type="molecule type" value="Genomic_DNA"/>
</dbReference>
<feature type="region of interest" description="Disordered" evidence="1">
    <location>
        <begin position="302"/>
        <end position="345"/>
    </location>
</feature>
<dbReference type="Gene3D" id="3.90.850.10">
    <property type="entry name" value="Fumarylacetoacetase-like, C-terminal domain"/>
    <property type="match status" value="1"/>
</dbReference>
<dbReference type="RefSeq" id="WP_073259849.1">
    <property type="nucleotide sequence ID" value="NZ_FRCS01000007.1"/>
</dbReference>
<gene>
    <name evidence="4" type="ORF">SAMN05443668_10727</name>
</gene>
<dbReference type="Proteomes" id="UP000184440">
    <property type="component" value="Unassembled WGS sequence"/>
</dbReference>
<dbReference type="PANTHER" id="PTHR43211:SF1">
    <property type="entry name" value="BLL6422 PROTEIN"/>
    <property type="match status" value="1"/>
</dbReference>
<evidence type="ECO:0000256" key="1">
    <source>
        <dbReference type="SAM" id="MobiDB-lite"/>
    </source>
</evidence>
<proteinExistence type="predicted"/>
<evidence type="ECO:0000259" key="3">
    <source>
        <dbReference type="Pfam" id="PF10370"/>
    </source>
</evidence>
<feature type="compositionally biased region" description="Basic and acidic residues" evidence="1">
    <location>
        <begin position="313"/>
        <end position="345"/>
    </location>
</feature>
<sequence>MRIATYLHDGVQRAGLVADDLVHPFADGLDARAVVALGLDAALALGAETIARTSGVPLADVRLLAPLAPASVRDFVAFEEHVEGVRRSIDGTGGVPEAWYDAPTFYFTNPHTILGPGDDVPFPADSVARDFELEVAVVVGAGGRNLSVDEARDAVFGYTVLNDWSARDLQSREMKVNLGPAKGKDFSTTLGPWIVTADELEPYRDAEGFLDLACTASVNGEVVGRDLLSNMGWTFEAMIAYASRSSRVVAGDVLGSGTVGNGGCLAELWGRRGQQDPPPLRNGDEVTLTVEGIGTLTNRVASAEPAPRLPPVRRRDSAAARRDAAALREAGARTEAAARREAGAR</sequence>
<evidence type="ECO:0000313" key="4">
    <source>
        <dbReference type="EMBL" id="SHN74160.1"/>
    </source>
</evidence>
<organism evidence="4 5">
    <name type="scientific">Cryptosporangium aurantiacum</name>
    <dbReference type="NCBI Taxonomy" id="134849"/>
    <lineage>
        <taxon>Bacteria</taxon>
        <taxon>Bacillati</taxon>
        <taxon>Actinomycetota</taxon>
        <taxon>Actinomycetes</taxon>
        <taxon>Cryptosporangiales</taxon>
        <taxon>Cryptosporangiaceae</taxon>
        <taxon>Cryptosporangium</taxon>
    </lineage>
</organism>
<dbReference type="STRING" id="134849.SAMN05443668_10727"/>
<dbReference type="InterPro" id="IPR011234">
    <property type="entry name" value="Fumarylacetoacetase-like_C"/>
</dbReference>
<name>A0A1M7TTY0_9ACTN</name>
<dbReference type="Pfam" id="PF01557">
    <property type="entry name" value="FAA_hydrolase"/>
    <property type="match status" value="1"/>
</dbReference>
<reference evidence="4 5" key="1">
    <citation type="submission" date="2016-11" db="EMBL/GenBank/DDBJ databases">
        <authorList>
            <person name="Jaros S."/>
            <person name="Januszkiewicz K."/>
            <person name="Wedrychowicz H."/>
        </authorList>
    </citation>
    <scope>NUCLEOTIDE SEQUENCE [LARGE SCALE GENOMIC DNA]</scope>
    <source>
        <strain evidence="4 5">DSM 46144</strain>
    </source>
</reference>
<dbReference type="Pfam" id="PF10370">
    <property type="entry name" value="Rv2993c-like_N"/>
    <property type="match status" value="1"/>
</dbReference>
<feature type="domain" description="Rv2993c-like N-terminal" evidence="3">
    <location>
        <begin position="1"/>
        <end position="66"/>
    </location>
</feature>
<dbReference type="GO" id="GO:0003824">
    <property type="term" value="F:catalytic activity"/>
    <property type="evidence" value="ECO:0007669"/>
    <property type="project" value="InterPro"/>
</dbReference>
<dbReference type="InterPro" id="IPR018833">
    <property type="entry name" value="Rv2993c-like_N"/>
</dbReference>
<dbReference type="PANTHER" id="PTHR43211">
    <property type="entry name" value="FUMARYLACETOACETATE HYDROLASE"/>
    <property type="match status" value="1"/>
</dbReference>
<accession>A0A1M7TTY0</accession>
<evidence type="ECO:0000259" key="2">
    <source>
        <dbReference type="Pfam" id="PF01557"/>
    </source>
</evidence>
<dbReference type="InterPro" id="IPR036663">
    <property type="entry name" value="Fumarylacetoacetase_C_sf"/>
</dbReference>
<evidence type="ECO:0000313" key="5">
    <source>
        <dbReference type="Proteomes" id="UP000184440"/>
    </source>
</evidence>
<feature type="domain" description="Fumarylacetoacetase-like C-terminal" evidence="2">
    <location>
        <begin position="72"/>
        <end position="300"/>
    </location>
</feature>
<dbReference type="AlphaFoldDB" id="A0A1M7TTY0"/>